<accession>A0A1T5J9K1</accession>
<evidence type="ECO:0000313" key="4">
    <source>
        <dbReference type="Proteomes" id="UP000190857"/>
    </source>
</evidence>
<evidence type="ECO:0000259" key="2">
    <source>
        <dbReference type="Pfam" id="PF26572"/>
    </source>
</evidence>
<protein>
    <submittedName>
        <fullName evidence="3">Uncharacterized protein</fullName>
    </submittedName>
</protein>
<keyword evidence="4" id="KW-1185">Reference proteome</keyword>
<feature type="domain" description="DUF8185" evidence="2">
    <location>
        <begin position="114"/>
        <end position="211"/>
    </location>
</feature>
<reference evidence="3 4" key="1">
    <citation type="submission" date="2017-02" db="EMBL/GenBank/DDBJ databases">
        <authorList>
            <person name="Peterson S.W."/>
        </authorList>
    </citation>
    <scope>NUCLEOTIDE SEQUENCE [LARGE SCALE GENOMIC DNA]</scope>
    <source>
        <strain evidence="3 4">VKM Ac-2059</strain>
    </source>
</reference>
<evidence type="ECO:0000313" key="3">
    <source>
        <dbReference type="EMBL" id="SKC47996.1"/>
    </source>
</evidence>
<feature type="domain" description="DUF8010" evidence="1">
    <location>
        <begin position="2"/>
        <end position="97"/>
    </location>
</feature>
<dbReference type="OrthoDB" id="4801220at2"/>
<dbReference type="Proteomes" id="UP000190857">
    <property type="component" value="Unassembled WGS sequence"/>
</dbReference>
<evidence type="ECO:0000259" key="1">
    <source>
        <dbReference type="Pfam" id="PF26035"/>
    </source>
</evidence>
<dbReference type="AlphaFoldDB" id="A0A1T5J9K1"/>
<sequence length="212" mass="23073">MTDTLHLDDTRTLADLRVYLQRAARIDDKAVRLIAGGGTLAAYAPVLYRRGLLDQSPTILGLRTFRAAPIDVFDRTVTPQSMVERIAALDGGERTDIRLTEKDEQAPWSGVSAPRDGWEKIALIDSVLLEHIAREGAAEIAEALPTNAGDHIVHNVRSAVWSRPVGESPLPGGAAFAAVGLGFLGQPEEIPLYRTANWLRLSSQRGHLLVKL</sequence>
<dbReference type="InterPro" id="IPR058323">
    <property type="entry name" value="DUF8010"/>
</dbReference>
<proteinExistence type="predicted"/>
<dbReference type="InterPro" id="IPR058498">
    <property type="entry name" value="DUF8185"/>
</dbReference>
<dbReference type="RefSeq" id="WP_079727400.1">
    <property type="nucleotide sequence ID" value="NZ_FUZP01000001.1"/>
</dbReference>
<name>A0A1T5J9K1_9MICO</name>
<dbReference type="Pfam" id="PF26572">
    <property type="entry name" value="DUF8185"/>
    <property type="match status" value="1"/>
</dbReference>
<dbReference type="STRING" id="123320.SAMN06309945_1343"/>
<dbReference type="Pfam" id="PF26035">
    <property type="entry name" value="DUF8010"/>
    <property type="match status" value="1"/>
</dbReference>
<organism evidence="3 4">
    <name type="scientific">Okibacterium fritillariae</name>
    <dbReference type="NCBI Taxonomy" id="123320"/>
    <lineage>
        <taxon>Bacteria</taxon>
        <taxon>Bacillati</taxon>
        <taxon>Actinomycetota</taxon>
        <taxon>Actinomycetes</taxon>
        <taxon>Micrococcales</taxon>
        <taxon>Microbacteriaceae</taxon>
        <taxon>Okibacterium</taxon>
    </lineage>
</organism>
<gene>
    <name evidence="3" type="ORF">SAMN06309945_1343</name>
</gene>
<dbReference type="EMBL" id="FUZP01000001">
    <property type="protein sequence ID" value="SKC47996.1"/>
    <property type="molecule type" value="Genomic_DNA"/>
</dbReference>